<dbReference type="GO" id="GO:0000139">
    <property type="term" value="C:Golgi membrane"/>
    <property type="evidence" value="ECO:0007669"/>
    <property type="project" value="UniProtKB-SubCell"/>
</dbReference>
<proteinExistence type="predicted"/>
<keyword evidence="5 7" id="KW-0175">Coiled coil</keyword>
<name>A0A835IEW4_9MAGN</name>
<dbReference type="OrthoDB" id="248903at2759"/>
<evidence type="ECO:0000256" key="5">
    <source>
        <dbReference type="ARBA" id="ARBA00023054"/>
    </source>
</evidence>
<feature type="region of interest" description="Disordered" evidence="8">
    <location>
        <begin position="374"/>
        <end position="440"/>
    </location>
</feature>
<dbReference type="InterPro" id="IPR019177">
    <property type="entry name" value="Golgin_subfamily_A_member_5"/>
</dbReference>
<evidence type="ECO:0000256" key="4">
    <source>
        <dbReference type="ARBA" id="ARBA00023034"/>
    </source>
</evidence>
<feature type="region of interest" description="Disordered" evidence="8">
    <location>
        <begin position="225"/>
        <end position="290"/>
    </location>
</feature>
<dbReference type="Proteomes" id="UP000631114">
    <property type="component" value="Unassembled WGS sequence"/>
</dbReference>
<keyword evidence="4" id="KW-0333">Golgi apparatus</keyword>
<dbReference type="GO" id="GO:0000301">
    <property type="term" value="P:retrograde transport, vesicle recycling within Golgi"/>
    <property type="evidence" value="ECO:0007669"/>
    <property type="project" value="TreeGrafter"/>
</dbReference>
<evidence type="ECO:0008006" key="11">
    <source>
        <dbReference type="Google" id="ProtNLM"/>
    </source>
</evidence>
<dbReference type="PANTHER" id="PTHR13815">
    <property type="entry name" value="GOLGIN-84"/>
    <property type="match status" value="1"/>
</dbReference>
<feature type="compositionally biased region" description="Basic and acidic residues" evidence="8">
    <location>
        <begin position="255"/>
        <end position="269"/>
    </location>
</feature>
<evidence type="ECO:0000313" key="10">
    <source>
        <dbReference type="Proteomes" id="UP000631114"/>
    </source>
</evidence>
<evidence type="ECO:0000256" key="8">
    <source>
        <dbReference type="SAM" id="MobiDB-lite"/>
    </source>
</evidence>
<protein>
    <recommendedName>
        <fullName evidence="11">Golgin candidate 1</fullName>
    </recommendedName>
</protein>
<feature type="compositionally biased region" description="Polar residues" evidence="8">
    <location>
        <begin position="225"/>
        <end position="244"/>
    </location>
</feature>
<sequence>MEPNPEVIADKLWNIVQVLLFMIKKNVSKNKLVLNLHHLMMKRGKTAKKAIENIVLNNNSTFGCIPQDPHLAFISPKEYEFSCSNSPAFPFHASTKRRHRRHSNDVTAGVWKRLEKLNNEAREASPLVLYPKFGKSPLVRQLRITDSPFSVGEGEANSHVDEEAGEFIERFYAQLRHQKQIAAIEDWNYNLLEVVDRRAKSVASEQEIQARSIKQKEKAQLRLSTIDASETSDGAGEQFSTTASEGKVFPDTDIEEHVSVKASEEKLLPDADADTEGLSSENGGDVGSNEIQTSKELQMDLRHDGTTPEISLPDSLPNEVEENDGATKVETLPTVNDLEADSPIKGESITEKTIDEGKEPFALDLLDTGVDTIDRDLPADAGQDIKTENEGTSQKIDDEGSELGSVETHVHNHSQAKDADTKEEPLLDSKKQQEFKAETSAVKEQEQLDEAQGLLKSAISTGQSKEARLARVCAGLSSRLQEYKSENAQLEELLTAERERSNSYGSRVKQLQKDLSTSKVEVSRVESHMVEALAAKNSEIDSLVNLLDTLKKQASVSEGKLASSQVNMESIMRNRELTETRMLQALREELGSADRRAEEERAAHNATKMAAMEREVSLEHRAVETSTALARMQRAVDERTSKVAELEQKLAFLEAESASLNQELQDMEVRVRRGQKKPTEEANQALQMQAWQEEVDRARQGQRDAESKAQVQKMRVEMAGMKRDAEHYSRQEHMELEKRYRELTDLLYHKQTQLEAMASEKSAAEFQLEKEVKRLQEVQVEAERVRPPRRVSSSYWEEDADLKALEPLPLHHRHIAGASLQLQKAAKLLDSGAVTATRFLWRYPIARVILLCYMAQADSFSAQEVAASMGLTNPTLP</sequence>
<keyword evidence="2" id="KW-0812">Transmembrane</keyword>
<gene>
    <name evidence="9" type="ORF">IFM89_022615</name>
</gene>
<comment type="caution">
    <text evidence="9">The sequence shown here is derived from an EMBL/GenBank/DDBJ whole genome shotgun (WGS) entry which is preliminary data.</text>
</comment>
<keyword evidence="3" id="KW-1133">Transmembrane helix</keyword>
<evidence type="ECO:0000256" key="6">
    <source>
        <dbReference type="ARBA" id="ARBA00023136"/>
    </source>
</evidence>
<reference evidence="9 10" key="1">
    <citation type="submission" date="2020-10" db="EMBL/GenBank/DDBJ databases">
        <title>The Coptis chinensis genome and diversification of protoberbering-type alkaloids.</title>
        <authorList>
            <person name="Wang B."/>
            <person name="Shu S."/>
            <person name="Song C."/>
            <person name="Liu Y."/>
        </authorList>
    </citation>
    <scope>NUCLEOTIDE SEQUENCE [LARGE SCALE GENOMIC DNA]</scope>
    <source>
        <strain evidence="9">HL-2020</strain>
        <tissue evidence="9">Leaf</tissue>
    </source>
</reference>
<evidence type="ECO:0000256" key="3">
    <source>
        <dbReference type="ARBA" id="ARBA00022989"/>
    </source>
</evidence>
<organism evidence="9 10">
    <name type="scientific">Coptis chinensis</name>
    <dbReference type="NCBI Taxonomy" id="261450"/>
    <lineage>
        <taxon>Eukaryota</taxon>
        <taxon>Viridiplantae</taxon>
        <taxon>Streptophyta</taxon>
        <taxon>Embryophyta</taxon>
        <taxon>Tracheophyta</taxon>
        <taxon>Spermatophyta</taxon>
        <taxon>Magnoliopsida</taxon>
        <taxon>Ranunculales</taxon>
        <taxon>Ranunculaceae</taxon>
        <taxon>Coptidoideae</taxon>
        <taxon>Coptis</taxon>
    </lineage>
</organism>
<evidence type="ECO:0000256" key="7">
    <source>
        <dbReference type="SAM" id="Coils"/>
    </source>
</evidence>
<comment type="subcellular location">
    <subcellularLocation>
        <location evidence="1">Golgi apparatus membrane</location>
        <topology evidence="1">Single-pass membrane protein</topology>
    </subcellularLocation>
</comment>
<feature type="compositionally biased region" description="Basic and acidic residues" evidence="8">
    <location>
        <begin position="415"/>
        <end position="440"/>
    </location>
</feature>
<feature type="coiled-coil region" evidence="7">
    <location>
        <begin position="629"/>
        <end position="731"/>
    </location>
</feature>
<dbReference type="PANTHER" id="PTHR13815:SF7">
    <property type="entry name" value="GOLGIN SUBFAMILY A MEMBER 5"/>
    <property type="match status" value="1"/>
</dbReference>
<evidence type="ECO:0000256" key="2">
    <source>
        <dbReference type="ARBA" id="ARBA00022692"/>
    </source>
</evidence>
<keyword evidence="10" id="KW-1185">Reference proteome</keyword>
<evidence type="ECO:0000313" key="9">
    <source>
        <dbReference type="EMBL" id="KAF9615288.1"/>
    </source>
</evidence>
<dbReference type="GO" id="GO:0007030">
    <property type="term" value="P:Golgi organization"/>
    <property type="evidence" value="ECO:0007669"/>
    <property type="project" value="InterPro"/>
</dbReference>
<dbReference type="EMBL" id="JADFTS010000003">
    <property type="protein sequence ID" value="KAF9615288.1"/>
    <property type="molecule type" value="Genomic_DNA"/>
</dbReference>
<dbReference type="Pfam" id="PF09787">
    <property type="entry name" value="Golgin_A5"/>
    <property type="match status" value="1"/>
</dbReference>
<feature type="coiled-coil region" evidence="7">
    <location>
        <begin position="473"/>
        <end position="500"/>
    </location>
</feature>
<keyword evidence="6" id="KW-0472">Membrane</keyword>
<dbReference type="GO" id="GO:0031985">
    <property type="term" value="C:Golgi cisterna"/>
    <property type="evidence" value="ECO:0007669"/>
    <property type="project" value="TreeGrafter"/>
</dbReference>
<dbReference type="AlphaFoldDB" id="A0A835IEW4"/>
<feature type="compositionally biased region" description="Basic and acidic residues" evidence="8">
    <location>
        <begin position="374"/>
        <end position="389"/>
    </location>
</feature>
<evidence type="ECO:0000256" key="1">
    <source>
        <dbReference type="ARBA" id="ARBA00004194"/>
    </source>
</evidence>
<accession>A0A835IEW4</accession>